<dbReference type="Gene3D" id="3.30.1340.10">
    <property type="entry name" value="HPr-like"/>
    <property type="match status" value="1"/>
</dbReference>
<feature type="region of interest" description="Disordered" evidence="20">
    <location>
        <begin position="246"/>
        <end position="270"/>
    </location>
</feature>
<comment type="catalytic activity">
    <reaction evidence="1">
        <text>L-histidyl-[protein] + phosphoenolpyruvate = N(pros)-phospho-L-histidyl-[protein] + pyruvate</text>
        <dbReference type="Rhea" id="RHEA:23880"/>
        <dbReference type="Rhea" id="RHEA-COMP:9745"/>
        <dbReference type="Rhea" id="RHEA-COMP:9746"/>
        <dbReference type="ChEBI" id="CHEBI:15361"/>
        <dbReference type="ChEBI" id="CHEBI:29979"/>
        <dbReference type="ChEBI" id="CHEBI:58702"/>
        <dbReference type="ChEBI" id="CHEBI:64837"/>
        <dbReference type="EC" id="2.7.3.9"/>
    </reaction>
</comment>
<dbReference type="PROSITE" id="PS00369">
    <property type="entry name" value="PTS_HPR_HIS"/>
    <property type="match status" value="1"/>
</dbReference>
<accession>A0A2T0T8S1</accession>
<dbReference type="PRINTS" id="PR01736">
    <property type="entry name" value="PHPHTRNFRASE"/>
</dbReference>
<evidence type="ECO:0000256" key="11">
    <source>
        <dbReference type="ARBA" id="ARBA00022448"/>
    </source>
</evidence>
<dbReference type="SUPFAM" id="SSF53062">
    <property type="entry name" value="PTS system fructose IIA component-like"/>
    <property type="match status" value="1"/>
</dbReference>
<sequence length="828" mass="84354">MSAPRAAGGSRVGIVVVSHSRALAEAAVGLAAEVVSGRPARTAVAAGLDESTFGTDAVRIAAAVEEVDDGDGVVVLMDVGSAVLSAELALELLPDDVRERVVLSPAPLVEGLLVASVVAAGGADRAEVAAEARAALLAKDTHLGTAPDGEPAPAADGRLTGSFVVANPHGLHARPAARLVGEVRRLDADVTVRNLTTGAGPVPAGSLSRVATLGALRGHEVEVAAAGPEAREAVDRVLALAARAFDEAPDPDGERPDPAPSAGPLPASPGIAIGPAVRLRAVPVPVDERPAGPPEHEERRLADALAAVRRDVRRTRDRTGPGQAGVFDAHLLLLDDAELTGAARAGTDAGTSAAGAWARAVTALEAQWAALPDPYLRARAADVRAVGDQVLRVLAGQAPVHDVDVDGVLVAEDLTPALAGALDPGRVLGVVLSGSSPTAHAVILVRALGIPAVVAAGPGLLDVPDGTPLVVDGTEGRVLVDPPAAVAEEYRTRRRELADRRARDAAEAPREAVTRDGRRVAVSANVGSVTDARAAAAAGADGVGLLRTEVLFLDRDRPPTAEEQEREYAAVLDALAGRPVTVRTLDVGGDKPLRYWPQAAEANPFLGVRGLRLSLTRPDLLRTQLAAVCRAARHGPVRLMVPMVTVVEEVLAVRRLLTEAAAPGPVPDGLRVGVMVEVPAVALNIEAFLPHVDFLSIGTNDLTQYTLAAERGSPALAALADPLDPAVLRLVGETASRAAGRVPVSVCGEAAADPAAVPVLVGLGVRELSVAPSAVPTVKAAVRRLDSGACAELARRCLAAAGAAEVRALVRAAVADGPGVRSRPAPDA</sequence>
<evidence type="ECO:0000256" key="15">
    <source>
        <dbReference type="ARBA" id="ARBA00022683"/>
    </source>
</evidence>
<evidence type="ECO:0000256" key="7">
    <source>
        <dbReference type="ARBA" id="ARBA00007837"/>
    </source>
</evidence>
<dbReference type="RefSeq" id="WP_106280813.1">
    <property type="nucleotide sequence ID" value="NZ_PVTG01000018.1"/>
</dbReference>
<dbReference type="PANTHER" id="PTHR46244">
    <property type="entry name" value="PHOSPHOENOLPYRUVATE-PROTEIN PHOSPHOTRANSFERASE"/>
    <property type="match status" value="1"/>
</dbReference>
<dbReference type="InterPro" id="IPR015813">
    <property type="entry name" value="Pyrv/PenolPyrv_kinase-like_dom"/>
</dbReference>
<dbReference type="Pfam" id="PF05524">
    <property type="entry name" value="PEP-utilisers_N"/>
    <property type="match status" value="1"/>
</dbReference>
<evidence type="ECO:0000256" key="12">
    <source>
        <dbReference type="ARBA" id="ARBA00022490"/>
    </source>
</evidence>
<comment type="caution">
    <text evidence="23">The sequence shown here is derived from an EMBL/GenBank/DDBJ whole genome shotgun (WGS) entry which is preliminary data.</text>
</comment>
<evidence type="ECO:0000313" key="23">
    <source>
        <dbReference type="EMBL" id="PRY42065.1"/>
    </source>
</evidence>
<gene>
    <name evidence="23" type="ORF">LY71_11813</name>
</gene>
<dbReference type="SUPFAM" id="SSF47831">
    <property type="entry name" value="Enzyme I of the PEP:sugar phosphotransferase system HPr-binding (sub)domain"/>
    <property type="match status" value="1"/>
</dbReference>
<dbReference type="Pfam" id="PF00381">
    <property type="entry name" value="PTS-HPr"/>
    <property type="match status" value="1"/>
</dbReference>
<keyword evidence="12" id="KW-0963">Cytoplasm</keyword>
<dbReference type="InterPro" id="IPR001020">
    <property type="entry name" value="PTS_HPr_His_P_site"/>
</dbReference>
<dbReference type="EC" id="2.7.3.9" evidence="9"/>
<comment type="catalytic activity">
    <reaction evidence="2">
        <text>dihydroxyacetone + phosphoenolpyruvate = dihydroxyacetone phosphate + pyruvate</text>
        <dbReference type="Rhea" id="RHEA:18381"/>
        <dbReference type="ChEBI" id="CHEBI:15361"/>
        <dbReference type="ChEBI" id="CHEBI:16016"/>
        <dbReference type="ChEBI" id="CHEBI:57642"/>
        <dbReference type="ChEBI" id="CHEBI:58702"/>
        <dbReference type="EC" id="2.7.1.121"/>
    </reaction>
</comment>
<keyword evidence="11" id="KW-0813">Transport</keyword>
<dbReference type="GO" id="GO:0046872">
    <property type="term" value="F:metal ion binding"/>
    <property type="evidence" value="ECO:0007669"/>
    <property type="project" value="UniProtKB-KW"/>
</dbReference>
<evidence type="ECO:0000256" key="14">
    <source>
        <dbReference type="ARBA" id="ARBA00022679"/>
    </source>
</evidence>
<evidence type="ECO:0000259" key="22">
    <source>
        <dbReference type="PROSITE" id="PS51350"/>
    </source>
</evidence>
<comment type="similarity">
    <text evidence="7">Belongs to the PEP-utilizing enzyme family.</text>
</comment>
<keyword evidence="16" id="KW-0479">Metal-binding</keyword>
<dbReference type="InterPro" id="IPR006318">
    <property type="entry name" value="PTS_EI-like"/>
</dbReference>
<dbReference type="InterPro" id="IPR036637">
    <property type="entry name" value="Phosphohistidine_dom_sf"/>
</dbReference>
<dbReference type="InterPro" id="IPR050499">
    <property type="entry name" value="PEP-utilizing_PTS_enzyme"/>
</dbReference>
<dbReference type="NCBIfam" id="TIGR01003">
    <property type="entry name" value="PTS_HPr_family"/>
    <property type="match status" value="1"/>
</dbReference>
<dbReference type="PRINTS" id="PR00107">
    <property type="entry name" value="PHOSPHOCPHPR"/>
</dbReference>
<keyword evidence="15" id="KW-0598">Phosphotransferase system</keyword>
<organism evidence="23 24">
    <name type="scientific">Geodermatophilus tzadiensis</name>
    <dbReference type="NCBI Taxonomy" id="1137988"/>
    <lineage>
        <taxon>Bacteria</taxon>
        <taxon>Bacillati</taxon>
        <taxon>Actinomycetota</taxon>
        <taxon>Actinomycetes</taxon>
        <taxon>Geodermatophilales</taxon>
        <taxon>Geodermatophilaceae</taxon>
        <taxon>Geodermatophilus</taxon>
    </lineage>
</organism>
<dbReference type="NCBIfam" id="TIGR02364">
    <property type="entry name" value="dha_pts"/>
    <property type="match status" value="1"/>
</dbReference>
<protein>
    <recommendedName>
        <fullName evidence="10">Phosphocarrier protein HPr</fullName>
        <ecNumber evidence="8">2.7.1.121</ecNumber>
        <ecNumber evidence="9">2.7.3.9</ecNumber>
    </recommendedName>
</protein>
<evidence type="ECO:0000256" key="1">
    <source>
        <dbReference type="ARBA" id="ARBA00000683"/>
    </source>
</evidence>
<dbReference type="Pfam" id="PF00391">
    <property type="entry name" value="PEP-utilizers"/>
    <property type="match status" value="1"/>
</dbReference>
<evidence type="ECO:0000256" key="16">
    <source>
        <dbReference type="ARBA" id="ARBA00022723"/>
    </source>
</evidence>
<keyword evidence="13" id="KW-0762">Sugar transport</keyword>
<dbReference type="GO" id="GO:0016020">
    <property type="term" value="C:membrane"/>
    <property type="evidence" value="ECO:0007669"/>
    <property type="project" value="InterPro"/>
</dbReference>
<dbReference type="EMBL" id="PVTG01000018">
    <property type="protein sequence ID" value="PRY42065.1"/>
    <property type="molecule type" value="Genomic_DNA"/>
</dbReference>
<comment type="subcellular location">
    <subcellularLocation>
        <location evidence="6">Cytoplasm</location>
    </subcellularLocation>
</comment>
<comment type="function">
    <text evidence="5">General (non sugar-specific) component of the phosphoenolpyruvate-dependent sugar phosphotransferase system (sugar PTS). This major carbohydrate active-transport system catalyzes the phosphorylation of incoming sugar substrates concomitantly with their translocation across the cell membrane. The phosphoryl group from phosphoenolpyruvate (PEP) is transferred to the phosphoryl carrier protein HPr by enzyme I. Phospho-HPr then transfers it to the PTS EIIA domain.</text>
</comment>
<evidence type="ECO:0000256" key="20">
    <source>
        <dbReference type="SAM" id="MobiDB-lite"/>
    </source>
</evidence>
<keyword evidence="14" id="KW-0808">Transferase</keyword>
<feature type="domain" description="HPr" evidence="22">
    <location>
        <begin position="158"/>
        <end position="248"/>
    </location>
</feature>
<dbReference type="GO" id="GO:0047324">
    <property type="term" value="F:phosphoenolpyruvate-glycerone phosphotransferase activity"/>
    <property type="evidence" value="ECO:0007669"/>
    <property type="project" value="UniProtKB-EC"/>
</dbReference>
<keyword evidence="24" id="KW-1185">Reference proteome</keyword>
<dbReference type="InterPro" id="IPR036618">
    <property type="entry name" value="PtsI_HPr-bd_sf"/>
</dbReference>
<name>A0A2T0T8S1_9ACTN</name>
<evidence type="ECO:0000256" key="18">
    <source>
        <dbReference type="ARBA" id="ARBA00022842"/>
    </source>
</evidence>
<comment type="cofactor">
    <cofactor evidence="3">
        <name>Mg(2+)</name>
        <dbReference type="ChEBI" id="CHEBI:18420"/>
    </cofactor>
</comment>
<evidence type="ECO:0000256" key="10">
    <source>
        <dbReference type="ARBA" id="ARBA00020422"/>
    </source>
</evidence>
<evidence type="ECO:0000256" key="19">
    <source>
        <dbReference type="ARBA" id="ARBA00046577"/>
    </source>
</evidence>
<dbReference type="InterPro" id="IPR004701">
    <property type="entry name" value="PTS_EIIA_man-typ"/>
</dbReference>
<dbReference type="InterPro" id="IPR012844">
    <property type="entry name" value="DhaM_N"/>
</dbReference>
<dbReference type="CDD" id="cd00367">
    <property type="entry name" value="PTS-HPr_like"/>
    <property type="match status" value="1"/>
</dbReference>
<evidence type="ECO:0000256" key="4">
    <source>
        <dbReference type="ARBA" id="ARBA00002788"/>
    </source>
</evidence>
<dbReference type="GO" id="GO:0008965">
    <property type="term" value="F:phosphoenolpyruvate-protein phosphotransferase activity"/>
    <property type="evidence" value="ECO:0007669"/>
    <property type="project" value="UniProtKB-EC"/>
</dbReference>
<dbReference type="Pfam" id="PF03610">
    <property type="entry name" value="EIIA-man"/>
    <property type="match status" value="1"/>
</dbReference>
<feature type="compositionally biased region" description="Pro residues" evidence="20">
    <location>
        <begin position="258"/>
        <end position="267"/>
    </location>
</feature>
<dbReference type="Proteomes" id="UP000239210">
    <property type="component" value="Unassembled WGS sequence"/>
</dbReference>
<evidence type="ECO:0000256" key="17">
    <source>
        <dbReference type="ARBA" id="ARBA00022777"/>
    </source>
</evidence>
<dbReference type="PROSITE" id="PS51096">
    <property type="entry name" value="PTS_EIIA_TYPE_4"/>
    <property type="match status" value="1"/>
</dbReference>
<evidence type="ECO:0000256" key="8">
    <source>
        <dbReference type="ARBA" id="ARBA00012095"/>
    </source>
</evidence>
<evidence type="ECO:0000256" key="5">
    <source>
        <dbReference type="ARBA" id="ARBA00003681"/>
    </source>
</evidence>
<dbReference type="GO" id="GO:0005737">
    <property type="term" value="C:cytoplasm"/>
    <property type="evidence" value="ECO:0007669"/>
    <property type="project" value="UniProtKB-SubCell"/>
</dbReference>
<dbReference type="InterPro" id="IPR008731">
    <property type="entry name" value="PTS_EIN"/>
</dbReference>
<evidence type="ECO:0000256" key="13">
    <source>
        <dbReference type="ARBA" id="ARBA00022597"/>
    </source>
</evidence>
<evidence type="ECO:0000313" key="24">
    <source>
        <dbReference type="Proteomes" id="UP000239210"/>
    </source>
</evidence>
<keyword evidence="17" id="KW-0418">Kinase</keyword>
<dbReference type="Gene3D" id="3.40.50.510">
    <property type="entry name" value="Phosphotransferase system, mannose-type IIA component"/>
    <property type="match status" value="1"/>
</dbReference>
<dbReference type="GO" id="GO:0009401">
    <property type="term" value="P:phosphoenolpyruvate-dependent sugar phosphotransferase system"/>
    <property type="evidence" value="ECO:0007669"/>
    <property type="project" value="UniProtKB-KW"/>
</dbReference>
<evidence type="ECO:0000256" key="6">
    <source>
        <dbReference type="ARBA" id="ARBA00004496"/>
    </source>
</evidence>
<dbReference type="SUPFAM" id="SSF55594">
    <property type="entry name" value="HPr-like"/>
    <property type="match status" value="1"/>
</dbReference>
<dbReference type="AlphaFoldDB" id="A0A2T0T8S1"/>
<dbReference type="PANTHER" id="PTHR46244:SF6">
    <property type="entry name" value="PHOSPHOENOLPYRUVATE-PROTEIN PHOSPHOTRANSFERASE"/>
    <property type="match status" value="1"/>
</dbReference>
<dbReference type="InterPro" id="IPR023151">
    <property type="entry name" value="PEP_util_CS"/>
</dbReference>
<dbReference type="EC" id="2.7.1.121" evidence="8"/>
<dbReference type="InterPro" id="IPR036662">
    <property type="entry name" value="PTS_EIIA_man-typ_sf"/>
</dbReference>
<evidence type="ECO:0000256" key="3">
    <source>
        <dbReference type="ARBA" id="ARBA00001946"/>
    </source>
</evidence>
<dbReference type="NCBIfam" id="TIGR01417">
    <property type="entry name" value="PTS_I_fam"/>
    <property type="match status" value="1"/>
</dbReference>
<dbReference type="InterPro" id="IPR008279">
    <property type="entry name" value="PEP-util_enz_mobile_dom"/>
</dbReference>
<dbReference type="OrthoDB" id="9765468at2"/>
<dbReference type="SUPFAM" id="SSF51621">
    <property type="entry name" value="Phosphoenolpyruvate/pyruvate domain"/>
    <property type="match status" value="1"/>
</dbReference>
<keyword evidence="18" id="KW-0460">Magnesium</keyword>
<evidence type="ECO:0000256" key="9">
    <source>
        <dbReference type="ARBA" id="ARBA00012232"/>
    </source>
</evidence>
<comment type="subunit">
    <text evidence="19">Homodimer. The dihydroxyacetone kinase complex is composed of a homodimer of DhaM, a homodimer of DhaK and the subunit DhaL.</text>
</comment>
<dbReference type="Gene3D" id="3.20.20.60">
    <property type="entry name" value="Phosphoenolpyruvate-binding domains"/>
    <property type="match status" value="1"/>
</dbReference>
<reference evidence="23 24" key="1">
    <citation type="submission" date="2018-03" db="EMBL/GenBank/DDBJ databases">
        <title>Genomic Encyclopedia of Archaeal and Bacterial Type Strains, Phase II (KMG-II): from individual species to whole genera.</title>
        <authorList>
            <person name="Goeker M."/>
        </authorList>
    </citation>
    <scope>NUCLEOTIDE SEQUENCE [LARGE SCALE GENOMIC DNA]</scope>
    <source>
        <strain evidence="23 24">DSM 45416</strain>
    </source>
</reference>
<dbReference type="Gene3D" id="3.50.30.10">
    <property type="entry name" value="Phosphohistidine domain"/>
    <property type="match status" value="1"/>
</dbReference>
<dbReference type="InterPro" id="IPR000121">
    <property type="entry name" value="PEP_util_C"/>
</dbReference>
<comment type="function">
    <text evidence="4">Component of the dihydroxyacetone kinase complex, which is responsible for the phosphoenolpyruvate (PEP)-dependent phosphorylation of dihydroxyacetone. DhaM serves as the phosphoryl donor. Is phosphorylated by phosphoenolpyruvate in an EI- and HPr-dependent reaction, and a phosphorelay system on histidine residues finally leads to phosphoryl transfer to DhaL and dihydroxyacetone.</text>
</comment>
<dbReference type="Pfam" id="PF02896">
    <property type="entry name" value="PEP-utilizers_C"/>
    <property type="match status" value="1"/>
</dbReference>
<proteinExistence type="inferred from homology"/>
<dbReference type="InterPro" id="IPR035895">
    <property type="entry name" value="HPr-like_sf"/>
</dbReference>
<dbReference type="SUPFAM" id="SSF52009">
    <property type="entry name" value="Phosphohistidine domain"/>
    <property type="match status" value="1"/>
</dbReference>
<evidence type="ECO:0000256" key="2">
    <source>
        <dbReference type="ARBA" id="ARBA00001113"/>
    </source>
</evidence>
<dbReference type="Gene3D" id="1.10.274.10">
    <property type="entry name" value="PtsI, HPr-binding domain"/>
    <property type="match status" value="1"/>
</dbReference>
<evidence type="ECO:0000259" key="21">
    <source>
        <dbReference type="PROSITE" id="PS51096"/>
    </source>
</evidence>
<dbReference type="InterPro" id="IPR000032">
    <property type="entry name" value="HPr-like"/>
</dbReference>
<dbReference type="PROSITE" id="PS51350">
    <property type="entry name" value="PTS_HPR_DOM"/>
    <property type="match status" value="1"/>
</dbReference>
<dbReference type="InterPro" id="IPR040442">
    <property type="entry name" value="Pyrv_kinase-like_dom_sf"/>
</dbReference>
<dbReference type="PROSITE" id="PS00742">
    <property type="entry name" value="PEP_ENZYMES_2"/>
    <property type="match status" value="1"/>
</dbReference>
<feature type="domain" description="PTS EIIA type-4" evidence="21">
    <location>
        <begin position="11"/>
        <end position="143"/>
    </location>
</feature>